<feature type="domain" description="Transducer of regulated CREB activity C-terminal" evidence="3">
    <location>
        <begin position="923"/>
        <end position="997"/>
    </location>
</feature>
<name>A0A8J6DQR9_GALPY</name>
<evidence type="ECO:0000259" key="2">
    <source>
        <dbReference type="Pfam" id="PF12885"/>
    </source>
</evidence>
<evidence type="ECO:0000313" key="4">
    <source>
        <dbReference type="EMBL" id="KAG8516350.1"/>
    </source>
</evidence>
<gene>
    <name evidence="4" type="ORF">J0S82_016084</name>
</gene>
<keyword evidence="5" id="KW-1185">Reference proteome</keyword>
<dbReference type="PANTHER" id="PTHR13589:SF4">
    <property type="entry name" value="CREB-REGULATED TRANSCRIPTION COACTIVATOR 3"/>
    <property type="match status" value="1"/>
</dbReference>
<dbReference type="OrthoDB" id="8947034at2759"/>
<evidence type="ECO:0000259" key="3">
    <source>
        <dbReference type="Pfam" id="PF12886"/>
    </source>
</evidence>
<feature type="region of interest" description="Disordered" evidence="1">
    <location>
        <begin position="164"/>
        <end position="222"/>
    </location>
</feature>
<feature type="compositionally biased region" description="Polar residues" evidence="1">
    <location>
        <begin position="679"/>
        <end position="688"/>
    </location>
</feature>
<dbReference type="GO" id="GO:0008140">
    <property type="term" value="F:cAMP response element binding protein binding"/>
    <property type="evidence" value="ECO:0007669"/>
    <property type="project" value="TreeGrafter"/>
</dbReference>
<feature type="region of interest" description="Disordered" evidence="1">
    <location>
        <begin position="675"/>
        <end position="738"/>
    </location>
</feature>
<evidence type="ECO:0000256" key="1">
    <source>
        <dbReference type="SAM" id="MobiDB-lite"/>
    </source>
</evidence>
<sequence length="997" mass="103261">VSARAGAEPGWAAALSAGRTLGLGPGPGARVTSFWAETGQSGHSPSPGPGPPPAPWRKRPGGSSGDPQNGGQAGARVGPLVPCPKTISGKSETAGGLLSGPSCGPAGFRGLGSRRLGLRPPACPCSAAACGACADSCPSFCPGPPAARRVSPLANGCGHEPWAAPLGPEISRSAPRAVGRSQERRPGVRKPLACKTESAWAFTSPAGKQPRPQRKTCRPAPRGGVGLPSLRCMETRDPLLSCCARQRLPWRVLAPRRRQEPGGASRAPGSGSQTCILWMPASETPGVHPSAQDKGCARRPGPTAHASTVGLWATRCRDSACSSDGFFRRSRARGSESQQWPGVGTRASSRERGLGLCVAPDVTQRKLPTAAQPVGAPAWICASTPGGPADRRLAGARLLQGAGFRRWPRTTSPDCLPPIGPLKCRPPGFASQPAPSRSLCPCRAEPWVFAAPARSPRRPVRRPVRCRRARGAAVPQVLTLSLSLRSLHFTRRTACGAPGATGWWSAPGYPSQPLDESWPRQQPPWKEEKLPGFRLASALNRTNSDSALHTSALSAKPQDPFGGGGPPAWPAPCMGFCDGDSDVLGEAPFPGPLREEALLTVPSLVARQLWEAKEVQSLAGRPRSCDAGGSSSFPLNGQSAGLPSLLGALSTGGSLPDLTSLHHASPLPALLDPGDHLSGSVSTGSSMGNLPAAMTHLGLRGSPGLQTSRSNPSIQAALSQTALSSSLDSHPQAASLGPGTLHPALRLFSLSNPSLSTASLSGPPRRRQPPVSPLTLSPGPEAHPGFGRQLSSTGPLNHRPAQQMLAPEQSAAPFLPAEAQVSPPPPYLAAREPLLQHPRPKEPPAPQPPSAASLTPSDFQLLAAQAQGSPVTSFFPDVDLDQLSLRPGPSFAPQVPPAQQGPRELQDAVPLRPSPHSSCGNVPSALLAEDPSASLFRDLSSALAGLPEVSLSVDAPFPLEGELQFEPLSLDGLSTLGDASLGLLDPSVEEAFRADRL</sequence>
<dbReference type="InterPro" id="IPR024784">
    <property type="entry name" value="TORC_M"/>
</dbReference>
<feature type="compositionally biased region" description="Pro residues" evidence="1">
    <location>
        <begin position="46"/>
        <end position="55"/>
    </location>
</feature>
<dbReference type="GO" id="GO:0005737">
    <property type="term" value="C:cytoplasm"/>
    <property type="evidence" value="ECO:0007669"/>
    <property type="project" value="InterPro"/>
</dbReference>
<proteinExistence type="predicted"/>
<feature type="region of interest" description="Disordered" evidence="1">
    <location>
        <begin position="17"/>
        <end position="101"/>
    </location>
</feature>
<feature type="region of interest" description="Disordered" evidence="1">
    <location>
        <begin position="756"/>
        <end position="799"/>
    </location>
</feature>
<dbReference type="InterPro" id="IPR024786">
    <property type="entry name" value="TORC"/>
</dbReference>
<organism evidence="4 5">
    <name type="scientific">Galemys pyrenaicus</name>
    <name type="common">Iberian desman</name>
    <name type="synonym">Pyrenean desman</name>
    <dbReference type="NCBI Taxonomy" id="202257"/>
    <lineage>
        <taxon>Eukaryota</taxon>
        <taxon>Metazoa</taxon>
        <taxon>Chordata</taxon>
        <taxon>Craniata</taxon>
        <taxon>Vertebrata</taxon>
        <taxon>Euteleostomi</taxon>
        <taxon>Mammalia</taxon>
        <taxon>Eutheria</taxon>
        <taxon>Laurasiatheria</taxon>
        <taxon>Eulipotyphla</taxon>
        <taxon>Talpidae</taxon>
        <taxon>Galemys</taxon>
    </lineage>
</organism>
<dbReference type="GO" id="GO:0045944">
    <property type="term" value="P:positive regulation of transcription by RNA polymerase II"/>
    <property type="evidence" value="ECO:0007669"/>
    <property type="project" value="TreeGrafter"/>
</dbReference>
<reference evidence="4" key="1">
    <citation type="journal article" date="2021" name="Evol. Appl.">
        <title>The genome of the Pyrenean desman and the effects of bottlenecks and inbreeding on the genomic landscape of an endangered species.</title>
        <authorList>
            <person name="Escoda L."/>
            <person name="Castresana J."/>
        </authorList>
    </citation>
    <scope>NUCLEOTIDE SEQUENCE</scope>
    <source>
        <strain evidence="4">IBE-C5619</strain>
    </source>
</reference>
<feature type="compositionally biased region" description="Low complexity" evidence="1">
    <location>
        <begin position="713"/>
        <end position="729"/>
    </location>
</feature>
<dbReference type="InterPro" id="IPR024785">
    <property type="entry name" value="TORC_C"/>
</dbReference>
<dbReference type="Pfam" id="PF12885">
    <property type="entry name" value="TORC_M"/>
    <property type="match status" value="1"/>
</dbReference>
<feature type="non-terminal residue" evidence="4">
    <location>
        <position position="997"/>
    </location>
</feature>
<protein>
    <submittedName>
        <fullName evidence="4">CREB-regulated transcription coactivator 3</fullName>
    </submittedName>
</protein>
<dbReference type="Proteomes" id="UP000700334">
    <property type="component" value="Unassembled WGS sequence"/>
</dbReference>
<accession>A0A8J6DQR9</accession>
<dbReference type="AlphaFoldDB" id="A0A8J6DQR9"/>
<feature type="domain" description="Transducer of regulated CREB activity middle" evidence="2">
    <location>
        <begin position="541"/>
        <end position="702"/>
    </location>
</feature>
<comment type="caution">
    <text evidence="4">The sequence shown here is derived from an EMBL/GenBank/DDBJ whole genome shotgun (WGS) entry which is preliminary data.</text>
</comment>
<evidence type="ECO:0000313" key="5">
    <source>
        <dbReference type="Proteomes" id="UP000700334"/>
    </source>
</evidence>
<dbReference type="EMBL" id="JAGFMF010011680">
    <property type="protein sequence ID" value="KAG8516350.1"/>
    <property type="molecule type" value="Genomic_DNA"/>
</dbReference>
<dbReference type="GO" id="GO:0005634">
    <property type="term" value="C:nucleus"/>
    <property type="evidence" value="ECO:0007669"/>
    <property type="project" value="InterPro"/>
</dbReference>
<dbReference type="PANTHER" id="PTHR13589">
    <property type="entry name" value="CREB-REGULATED TRANSCRIPTION COACTIVATOR"/>
    <property type="match status" value="1"/>
</dbReference>
<dbReference type="Pfam" id="PF12886">
    <property type="entry name" value="TORC_C"/>
    <property type="match status" value="1"/>
</dbReference>